<keyword evidence="1" id="KW-0812">Transmembrane</keyword>
<keyword evidence="1" id="KW-0472">Membrane</keyword>
<accession>A0A1F5N8T8</accession>
<sequence>MIPYAKIFRQAIEITRNNKFLWIFGPPAIASLIISLKLAQALRAGLFLSLATTFIVPEDEPTINNISPWIFIAVLIIFLVIYFRCKAALMIAIKSIIDQKEITIAKAFKPSQQYFLQLMGVYFMIQVAIGLLGMVMYLPIRSMFDAGNTYAAVSFTVVGLLIFIPFALAAVLYNVIVPMFIVIFGLKYNEALKRTSELLSKHWQTLLVVGFLMFLPQLLILLASLSIVFFQDLPYHMIGLAGIIGTGLLLLLAHAILAVFQQAVWVLTFLELVRPQKFEEEVPEVAPEIAG</sequence>
<dbReference type="STRING" id="1817821.A2717_00595"/>
<feature type="transmembrane region" description="Helical" evidence="1">
    <location>
        <begin position="236"/>
        <end position="260"/>
    </location>
</feature>
<gene>
    <name evidence="2" type="ORF">A2717_00595</name>
</gene>
<evidence type="ECO:0008006" key="4">
    <source>
        <dbReference type="Google" id="ProtNLM"/>
    </source>
</evidence>
<evidence type="ECO:0000313" key="3">
    <source>
        <dbReference type="Proteomes" id="UP000177610"/>
    </source>
</evidence>
<feature type="transmembrane region" description="Helical" evidence="1">
    <location>
        <begin position="69"/>
        <end position="93"/>
    </location>
</feature>
<dbReference type="Proteomes" id="UP000177610">
    <property type="component" value="Unassembled WGS sequence"/>
</dbReference>
<comment type="caution">
    <text evidence="2">The sequence shown here is derived from an EMBL/GenBank/DDBJ whole genome shotgun (WGS) entry which is preliminary data.</text>
</comment>
<feature type="transmembrane region" description="Helical" evidence="1">
    <location>
        <begin position="114"/>
        <end position="140"/>
    </location>
</feature>
<evidence type="ECO:0000313" key="2">
    <source>
        <dbReference type="EMBL" id="OGE74014.1"/>
    </source>
</evidence>
<keyword evidence="1" id="KW-1133">Transmembrane helix</keyword>
<feature type="transmembrane region" description="Helical" evidence="1">
    <location>
        <begin position="20"/>
        <end position="39"/>
    </location>
</feature>
<reference evidence="2 3" key="1">
    <citation type="journal article" date="2016" name="Nat. Commun.">
        <title>Thousands of microbial genomes shed light on interconnected biogeochemical processes in an aquifer system.</title>
        <authorList>
            <person name="Anantharaman K."/>
            <person name="Brown C.T."/>
            <person name="Hug L.A."/>
            <person name="Sharon I."/>
            <person name="Castelle C.J."/>
            <person name="Probst A.J."/>
            <person name="Thomas B.C."/>
            <person name="Singh A."/>
            <person name="Wilkins M.J."/>
            <person name="Karaoz U."/>
            <person name="Brodie E.L."/>
            <person name="Williams K.H."/>
            <person name="Hubbard S.S."/>
            <person name="Banfield J.F."/>
        </authorList>
    </citation>
    <scope>NUCLEOTIDE SEQUENCE [LARGE SCALE GENOMIC DNA]</scope>
</reference>
<evidence type="ECO:0000256" key="1">
    <source>
        <dbReference type="SAM" id="Phobius"/>
    </source>
</evidence>
<dbReference type="EMBL" id="MFEH01000003">
    <property type="protein sequence ID" value="OGE74014.1"/>
    <property type="molecule type" value="Genomic_DNA"/>
</dbReference>
<protein>
    <recommendedName>
        <fullName evidence="4">Glycerophosphoryl diester phosphodiesterase membrane domain-containing protein</fullName>
    </recommendedName>
</protein>
<organism evidence="2 3">
    <name type="scientific">Candidatus Doudnabacteria bacterium RIFCSPHIGHO2_01_FULL_41_86</name>
    <dbReference type="NCBI Taxonomy" id="1817821"/>
    <lineage>
        <taxon>Bacteria</taxon>
        <taxon>Candidatus Doudnaibacteriota</taxon>
    </lineage>
</organism>
<proteinExistence type="predicted"/>
<feature type="transmembrane region" description="Helical" evidence="1">
    <location>
        <begin position="206"/>
        <end position="230"/>
    </location>
</feature>
<feature type="transmembrane region" description="Helical" evidence="1">
    <location>
        <begin position="160"/>
        <end position="186"/>
    </location>
</feature>
<name>A0A1F5N8T8_9BACT</name>
<dbReference type="AlphaFoldDB" id="A0A1F5N8T8"/>